<dbReference type="EMBL" id="UIVS01000001">
    <property type="protein sequence ID" value="SVP90158.1"/>
    <property type="molecule type" value="Genomic_DNA"/>
</dbReference>
<dbReference type="SUPFAM" id="SSF48613">
    <property type="entry name" value="Heme oxygenase-like"/>
    <property type="match status" value="1"/>
</dbReference>
<name>A0A3B0MG98_THEAN</name>
<dbReference type="EMBL" id="UIVT01000001">
    <property type="protein sequence ID" value="SVP89016.1"/>
    <property type="molecule type" value="Genomic_DNA"/>
</dbReference>
<evidence type="ECO:0000313" key="2">
    <source>
        <dbReference type="EMBL" id="SVP90158.1"/>
    </source>
</evidence>
<proteinExistence type="predicted"/>
<accession>A0A3B0MG98</accession>
<sequence>MYIGPILIINLMPIWLISAKCTYISLESSLAFAPPRPFLRKIKVRNRISRDERKRRSAFSKQLHNELRMKYWQRLKPCVNDVLVFENPGSEIYDIDPKRGFIVQEVIPRMVEVTESLKPLSLKKETSDEFDRNARLRFLSNIAGVTSVFVNEFDKRPEFTALRDMGPSELLPRLETDIAYISSLLNVDPPPLSDSCQDYIHFLISLAESSPIRFLSHCYVFFKDWSVSKTTLLTNFRAHLRLVNKMKSAFFDPDCRNLEYVLNMLACGWSRSQKDEFLNEMPVAYKCLSDSLLVPFL</sequence>
<gene>
    <name evidence="1" type="ORF">TAT_000086900</name>
    <name evidence="2" type="ORF">TAV_000086300</name>
</gene>
<protein>
    <submittedName>
        <fullName evidence="1">Uncharacterized protein</fullName>
    </submittedName>
</protein>
<dbReference type="Gene3D" id="1.20.910.10">
    <property type="entry name" value="Heme oxygenase-like"/>
    <property type="match status" value="1"/>
</dbReference>
<dbReference type="InterPro" id="IPR016084">
    <property type="entry name" value="Haem_Oase-like_multi-hlx"/>
</dbReference>
<dbReference type="AlphaFoldDB" id="A0A3B0MG98"/>
<dbReference type="VEuPathDB" id="PiroplasmaDB:TA06150"/>
<organism evidence="1">
    <name type="scientific">Theileria annulata</name>
    <dbReference type="NCBI Taxonomy" id="5874"/>
    <lineage>
        <taxon>Eukaryota</taxon>
        <taxon>Sar</taxon>
        <taxon>Alveolata</taxon>
        <taxon>Apicomplexa</taxon>
        <taxon>Aconoidasida</taxon>
        <taxon>Piroplasmida</taxon>
        <taxon>Theileriidae</taxon>
        <taxon>Theileria</taxon>
    </lineage>
</organism>
<evidence type="ECO:0000313" key="1">
    <source>
        <dbReference type="EMBL" id="SVP89016.1"/>
    </source>
</evidence>
<reference evidence="1" key="1">
    <citation type="submission" date="2018-07" db="EMBL/GenBank/DDBJ databases">
        <authorList>
            <person name="Quirk P.G."/>
            <person name="Krulwich T.A."/>
        </authorList>
    </citation>
    <scope>NUCLEOTIDE SEQUENCE</scope>
    <source>
        <strain evidence="1">Anand</strain>
    </source>
</reference>